<feature type="compositionally biased region" description="Polar residues" evidence="1">
    <location>
        <begin position="645"/>
        <end position="669"/>
    </location>
</feature>
<evidence type="ECO:0000256" key="1">
    <source>
        <dbReference type="SAM" id="MobiDB-lite"/>
    </source>
</evidence>
<dbReference type="GO" id="GO:0031490">
    <property type="term" value="F:chromatin DNA binding"/>
    <property type="evidence" value="ECO:0007669"/>
    <property type="project" value="InterPro"/>
</dbReference>
<feature type="compositionally biased region" description="Low complexity" evidence="1">
    <location>
        <begin position="509"/>
        <end position="523"/>
    </location>
</feature>
<evidence type="ECO:0000313" key="4">
    <source>
        <dbReference type="Proteomes" id="UP001374579"/>
    </source>
</evidence>
<dbReference type="PANTHER" id="PTHR33137">
    <property type="entry name" value="MEDIATOR OF RNA POLYMERASE II TRANSCRIPTION SUBUNIT 15A-RELATED"/>
    <property type="match status" value="1"/>
</dbReference>
<dbReference type="InterPro" id="IPR001849">
    <property type="entry name" value="PH_domain"/>
</dbReference>
<dbReference type="CDD" id="cd00821">
    <property type="entry name" value="PH"/>
    <property type="match status" value="1"/>
</dbReference>
<proteinExistence type="predicted"/>
<dbReference type="PROSITE" id="PS50003">
    <property type="entry name" value="PH_DOMAIN"/>
    <property type="match status" value="1"/>
</dbReference>
<reference evidence="3 4" key="1">
    <citation type="submission" date="2024-02" db="EMBL/GenBank/DDBJ databases">
        <title>Chromosome-scale genome assembly of the rough periwinkle Littorina saxatilis.</title>
        <authorList>
            <person name="De Jode A."/>
            <person name="Faria R."/>
            <person name="Formenti G."/>
            <person name="Sims Y."/>
            <person name="Smith T.P."/>
            <person name="Tracey A."/>
            <person name="Wood J.M.D."/>
            <person name="Zagrodzka Z.B."/>
            <person name="Johannesson K."/>
            <person name="Butlin R.K."/>
            <person name="Leder E.H."/>
        </authorList>
    </citation>
    <scope>NUCLEOTIDE SEQUENCE [LARGE SCALE GENOMIC DNA]</scope>
    <source>
        <strain evidence="3">Snail1</strain>
        <tissue evidence="3">Muscle</tissue>
    </source>
</reference>
<dbReference type="InterPro" id="IPR044661">
    <property type="entry name" value="MED15a/b/c-like"/>
</dbReference>
<feature type="compositionally biased region" description="Polar residues" evidence="1">
    <location>
        <begin position="1039"/>
        <end position="1052"/>
    </location>
</feature>
<dbReference type="SMART" id="SM00233">
    <property type="entry name" value="PH"/>
    <property type="match status" value="1"/>
</dbReference>
<evidence type="ECO:0000259" key="2">
    <source>
        <dbReference type="PROSITE" id="PS50003"/>
    </source>
</evidence>
<organism evidence="3 4">
    <name type="scientific">Littorina saxatilis</name>
    <dbReference type="NCBI Taxonomy" id="31220"/>
    <lineage>
        <taxon>Eukaryota</taxon>
        <taxon>Metazoa</taxon>
        <taxon>Spiralia</taxon>
        <taxon>Lophotrochozoa</taxon>
        <taxon>Mollusca</taxon>
        <taxon>Gastropoda</taxon>
        <taxon>Caenogastropoda</taxon>
        <taxon>Littorinimorpha</taxon>
        <taxon>Littorinoidea</taxon>
        <taxon>Littorinidae</taxon>
        <taxon>Littorina</taxon>
    </lineage>
</organism>
<feature type="compositionally biased region" description="Polar residues" evidence="1">
    <location>
        <begin position="211"/>
        <end position="227"/>
    </location>
</feature>
<sequence length="1140" mass="124379">MADGNLTQKCGYLEIKQSSKVKGRKLKAWRKRWVVVTKMTDLAAGTLAAKIDVYPDEASSRQGQGQGRASDRMTFILDRVTAVQLASSKTHPFAFEIMETNPVLVLSGSSELESFSWMSALRNLFFADENAKDTESFKVTIQQSADSQRLVLKGSYVLRVSPNGVEVVAHPKDHGKPSQARQNSLERTSTLTPNSGKLTSASPKTLGKLSPANSNTNGRPSTPSSPTEEFAYGQRRHDSVRSDGSETDGSEGKGRTGEEVKEAEDEEEKVLIVWKLSMLKRFNVEKETSSGQSRVFMLECGPNSPIGEATFRFVSKDASNILASIRRCISVAMATRQRMPRTTSDPRTRTESVLTVSGYQALLDRSPRVDETLSENELEDPSKVIPRSVRSGSGSSVSTVTPISPTSSAGGVEMRGFGDDLSADCDENYAAVPRRHRTSVVSFCGSLSSSPGKSSDIFGSDFQHHQELQMQQWQMQQQVMMLQQQQQQQQQPGQFQSQSPLPVAHQYHHQQQQQLAQWNQQQTYPMDQSQQQMYQFQQWNGQNISPTQQQQHMLFWTQQQQQYVQQQQSQQLQQQHLQNLMKERGAGMVRNSSVPNVVSLDTDDKTPHMIEQTELVRLRASSMTTERPRASESVCSGDSGVVVTDRTSTRLGSNSFDSQVSTESSVSNRKTSDGPEPIFESSPKDISHSCGNAHSLDFMPHPQSVPAALAEQKTTPDGSSSNIYQDLDTLGNSDGFRISREQLMTRRRSQSMSDVRKENDYEEVGGARRGVVPAVSVLAVTQLDTPPELPARPASFLQGKSKTTKGRLKSGFGFLTGNRLSSIKDGKERLSCEEIHAHASASPKGTLSRSGSTDLYSTIGDTSILDQDGKSSLRRRSSDITPVSSHPDLRIPERPSTPKAKPVPAPRNSSLRSSPSPAAFLLDIGEEDGSGSKAPSESLSLLTFSDHDLWEIGGDKLKAASTSTSVGGVRPDSVPESKAALLDFFLNDATFHNNPMVTGDLPVPVLQTNQDFTGRSQEMQSPHTFSIAPHGNTGWENCSNPGQFPNFSTSGNPWAGATSMGQPGGPMNMRPASSPAPFTQTTPNWSGGSGGGGTGITAKVEGVYIDMRKNPEGGDDGGGDYVAPGELNKNQAFLDFLLFQ</sequence>
<feature type="compositionally biased region" description="Low complexity" evidence="1">
    <location>
        <begin position="906"/>
        <end position="916"/>
    </location>
</feature>
<comment type="caution">
    <text evidence="3">The sequence shown here is derived from an EMBL/GenBank/DDBJ whole genome shotgun (WGS) entry which is preliminary data.</text>
</comment>
<accession>A0AAN9GMQ2</accession>
<keyword evidence="4" id="KW-1185">Reference proteome</keyword>
<feature type="region of interest" description="Disordered" evidence="1">
    <location>
        <begin position="790"/>
        <end position="811"/>
    </location>
</feature>
<dbReference type="GO" id="GO:0003713">
    <property type="term" value="F:transcription coactivator activity"/>
    <property type="evidence" value="ECO:0007669"/>
    <property type="project" value="InterPro"/>
</dbReference>
<name>A0AAN9GMQ2_9CAEN</name>
<feature type="region of interest" description="Disordered" evidence="1">
    <location>
        <begin position="866"/>
        <end position="916"/>
    </location>
</feature>
<evidence type="ECO:0000313" key="3">
    <source>
        <dbReference type="EMBL" id="KAK7114318.1"/>
    </source>
</evidence>
<feature type="compositionally biased region" description="Basic and acidic residues" evidence="1">
    <location>
        <begin position="235"/>
        <end position="260"/>
    </location>
</feature>
<dbReference type="SMART" id="SM01244">
    <property type="entry name" value="IRS"/>
    <property type="match status" value="1"/>
</dbReference>
<feature type="compositionally biased region" description="Polar residues" evidence="1">
    <location>
        <begin position="179"/>
        <end position="203"/>
    </location>
</feature>
<feature type="region of interest" description="Disordered" evidence="1">
    <location>
        <begin position="1039"/>
        <end position="1078"/>
    </location>
</feature>
<feature type="region of interest" description="Disordered" evidence="1">
    <location>
        <begin position="620"/>
        <end position="728"/>
    </location>
</feature>
<feature type="region of interest" description="Disordered" evidence="1">
    <location>
        <begin position="167"/>
        <end position="266"/>
    </location>
</feature>
<dbReference type="InterPro" id="IPR011993">
    <property type="entry name" value="PH-like_dom_sf"/>
</dbReference>
<dbReference type="AlphaFoldDB" id="A0AAN9GMQ2"/>
<dbReference type="SUPFAM" id="SSF50729">
    <property type="entry name" value="PH domain-like"/>
    <property type="match status" value="2"/>
</dbReference>
<feature type="compositionally biased region" description="Low complexity" evidence="1">
    <location>
        <begin position="384"/>
        <end position="408"/>
    </location>
</feature>
<dbReference type="Proteomes" id="UP001374579">
    <property type="component" value="Unassembled WGS sequence"/>
</dbReference>
<dbReference type="Gene3D" id="2.30.29.30">
    <property type="entry name" value="Pleckstrin-homology domain (PH domain)/Phosphotyrosine-binding domain (PTB)"/>
    <property type="match status" value="2"/>
</dbReference>
<feature type="region of interest" description="Disordered" evidence="1">
    <location>
        <begin position="365"/>
        <end position="412"/>
    </location>
</feature>
<dbReference type="EMBL" id="JBAMIC010000001">
    <property type="protein sequence ID" value="KAK7114318.1"/>
    <property type="molecule type" value="Genomic_DNA"/>
</dbReference>
<feature type="compositionally biased region" description="Polar residues" evidence="1">
    <location>
        <begin position="712"/>
        <end position="724"/>
    </location>
</feature>
<feature type="domain" description="PH" evidence="2">
    <location>
        <begin position="6"/>
        <end position="126"/>
    </location>
</feature>
<feature type="region of interest" description="Disordered" evidence="1">
    <location>
        <begin position="490"/>
        <end position="523"/>
    </location>
</feature>
<gene>
    <name evidence="3" type="ORF">V1264_000395</name>
</gene>
<protein>
    <recommendedName>
        <fullName evidence="2">PH domain-containing protein</fullName>
    </recommendedName>
</protein>
<dbReference type="PANTHER" id="PTHR33137:SF4">
    <property type="entry name" value="MEDIATOR OF RNA POLYMERASE II TRANSCRIPTION SUBUNIT 15A-RELATED"/>
    <property type="match status" value="1"/>
</dbReference>